<dbReference type="EMBL" id="JACHMO010000001">
    <property type="protein sequence ID" value="MBB5804713.1"/>
    <property type="molecule type" value="Genomic_DNA"/>
</dbReference>
<feature type="domain" description="Alcohol dehydrogenase-like C-terminal" evidence="1">
    <location>
        <begin position="64"/>
        <end position="128"/>
    </location>
</feature>
<dbReference type="GO" id="GO:0016491">
    <property type="term" value="F:oxidoreductase activity"/>
    <property type="evidence" value="ECO:0007669"/>
    <property type="project" value="TreeGrafter"/>
</dbReference>
<evidence type="ECO:0000313" key="2">
    <source>
        <dbReference type="EMBL" id="MBB5804713.1"/>
    </source>
</evidence>
<dbReference type="PANTHER" id="PTHR43677">
    <property type="entry name" value="SHORT-CHAIN DEHYDROGENASE/REDUCTASE"/>
    <property type="match status" value="1"/>
</dbReference>
<name>A0A7W9HMN5_9PSEU</name>
<dbReference type="SUPFAM" id="SSF51735">
    <property type="entry name" value="NAD(P)-binding Rossmann-fold domains"/>
    <property type="match status" value="1"/>
</dbReference>
<protein>
    <submittedName>
        <fullName evidence="2">Threonine dehydrogenase-like Zn-dependent dehydrogenase</fullName>
    </submittedName>
</protein>
<gene>
    <name evidence="2" type="ORF">F4560_004481</name>
</gene>
<sequence>MEVIADAGRRELSFDGFRFPLPAEIDDASALALAHHGVTAWHLLRTCAHLRQGESVLVHDAAGGVGALAVQLAVSFGAGRVVATAPTQAQRRLAVRLGADIAVDSSAPGLTERLLAGGLVDVVVGLPANTSTHQTGPLPAGVLPSGTPLPGALATATFPTCPSPVDGALALLAPFGRLVCHGEPVDVDPVRLGSRAVVGFRLGDCLAKPEMVVAALSELIGLTSAGRLHPLASARTVR</sequence>
<evidence type="ECO:0000259" key="1">
    <source>
        <dbReference type="Pfam" id="PF00107"/>
    </source>
</evidence>
<dbReference type="InterPro" id="IPR013149">
    <property type="entry name" value="ADH-like_C"/>
</dbReference>
<reference evidence="2 3" key="1">
    <citation type="submission" date="2020-08" db="EMBL/GenBank/DDBJ databases">
        <title>Sequencing the genomes of 1000 actinobacteria strains.</title>
        <authorList>
            <person name="Klenk H.-P."/>
        </authorList>
    </citation>
    <scope>NUCLEOTIDE SEQUENCE [LARGE SCALE GENOMIC DNA]</scope>
    <source>
        <strain evidence="2 3">DSM 45486</strain>
    </source>
</reference>
<organism evidence="2 3">
    <name type="scientific">Saccharothrix ecbatanensis</name>
    <dbReference type="NCBI Taxonomy" id="1105145"/>
    <lineage>
        <taxon>Bacteria</taxon>
        <taxon>Bacillati</taxon>
        <taxon>Actinomycetota</taxon>
        <taxon>Actinomycetes</taxon>
        <taxon>Pseudonocardiales</taxon>
        <taxon>Pseudonocardiaceae</taxon>
        <taxon>Saccharothrix</taxon>
    </lineage>
</organism>
<dbReference type="Gene3D" id="3.90.180.10">
    <property type="entry name" value="Medium-chain alcohol dehydrogenases, catalytic domain"/>
    <property type="match status" value="1"/>
</dbReference>
<dbReference type="InterPro" id="IPR051397">
    <property type="entry name" value="Zn-ADH-like_protein"/>
</dbReference>
<evidence type="ECO:0000313" key="3">
    <source>
        <dbReference type="Proteomes" id="UP000552097"/>
    </source>
</evidence>
<accession>A0A7W9HMN5</accession>
<dbReference type="InterPro" id="IPR036291">
    <property type="entry name" value="NAD(P)-bd_dom_sf"/>
</dbReference>
<dbReference type="AlphaFoldDB" id="A0A7W9HMN5"/>
<dbReference type="Pfam" id="PF00107">
    <property type="entry name" value="ADH_zinc_N"/>
    <property type="match status" value="1"/>
</dbReference>
<comment type="caution">
    <text evidence="2">The sequence shown here is derived from an EMBL/GenBank/DDBJ whole genome shotgun (WGS) entry which is preliminary data.</text>
</comment>
<dbReference type="PANTHER" id="PTHR43677:SF4">
    <property type="entry name" value="QUINONE OXIDOREDUCTASE-LIKE PROTEIN 2"/>
    <property type="match status" value="1"/>
</dbReference>
<dbReference type="Proteomes" id="UP000552097">
    <property type="component" value="Unassembled WGS sequence"/>
</dbReference>
<proteinExistence type="predicted"/>
<keyword evidence="3" id="KW-1185">Reference proteome</keyword>
<dbReference type="RefSeq" id="WP_312869411.1">
    <property type="nucleotide sequence ID" value="NZ_JACHMO010000001.1"/>
</dbReference>
<dbReference type="Gene3D" id="3.40.50.720">
    <property type="entry name" value="NAD(P)-binding Rossmann-like Domain"/>
    <property type="match status" value="1"/>
</dbReference>